<feature type="transmembrane region" description="Helical" evidence="6">
    <location>
        <begin position="12"/>
        <end position="34"/>
    </location>
</feature>
<feature type="transmembrane region" description="Helical" evidence="6">
    <location>
        <begin position="295"/>
        <end position="318"/>
    </location>
</feature>
<dbReference type="RefSeq" id="WP_280139525.1">
    <property type="nucleotide sequence ID" value="NZ_FOAB01000002.1"/>
</dbReference>
<dbReference type="Proteomes" id="UP000198521">
    <property type="component" value="Unassembled WGS sequence"/>
</dbReference>
<evidence type="ECO:0000256" key="3">
    <source>
        <dbReference type="ARBA" id="ARBA00022692"/>
    </source>
</evidence>
<dbReference type="InterPro" id="IPR002797">
    <property type="entry name" value="Polysacc_synth"/>
</dbReference>
<accession>A0A1H7JSR8</accession>
<comment type="subcellular location">
    <subcellularLocation>
        <location evidence="1">Cell membrane</location>
        <topology evidence="1">Multi-pass membrane protein</topology>
    </subcellularLocation>
</comment>
<dbReference type="AlphaFoldDB" id="A0A1H7JSR8"/>
<keyword evidence="5 6" id="KW-0472">Membrane</keyword>
<feature type="transmembrane region" description="Helical" evidence="6">
    <location>
        <begin position="251"/>
        <end position="274"/>
    </location>
</feature>
<feature type="transmembrane region" description="Helical" evidence="6">
    <location>
        <begin position="358"/>
        <end position="378"/>
    </location>
</feature>
<evidence type="ECO:0000256" key="4">
    <source>
        <dbReference type="ARBA" id="ARBA00022989"/>
    </source>
</evidence>
<evidence type="ECO:0000256" key="6">
    <source>
        <dbReference type="SAM" id="Phobius"/>
    </source>
</evidence>
<feature type="transmembrane region" description="Helical" evidence="6">
    <location>
        <begin position="179"/>
        <end position="197"/>
    </location>
</feature>
<dbReference type="EMBL" id="FOAB01000002">
    <property type="protein sequence ID" value="SEK77444.1"/>
    <property type="molecule type" value="Genomic_DNA"/>
</dbReference>
<dbReference type="InterPro" id="IPR050833">
    <property type="entry name" value="Poly_Biosynth_Transport"/>
</dbReference>
<sequence length="479" mass="54718">MSQKKLLKNSGIYSILMLFQKGINFILIPVLTIYLSTYDYGVVAIVIAINAFLNVFYLLSLPGTLNRFYYEFKDDQEKIKKLFGTIITFVLFNSFVVTGIIFLGRKWLLLPFLENVDFFPFMALGLVSVIFNPCYAIYQSSLQARQEGVRFGKNNAIFFLVNIILLLTSVILLDMGAKGVLGSLAITNIIFFIYTLSRFRKDITFGIDVDILKKSLKYAFPLIPHTLSGVTTMLIDRIIINKLLNTSLVGIYSIGNNFGSIVFLIASGINQAFVPWFNQKIKDNDQKSIPEIAKLLIVFYSVIALGLSFFSKEVIMLITPKAYHASWIVIPCISFAFVYHGVYYFFASALFYDIQGRGNRIIPVFTILAAAINIVLNITLIPRYGIFGAAVATLISKFLLSVSLSFFYNKFVQIKYPVLYMVLMPLGFYIVSLLSYMPYFDVYHFLSLKIIIFVVVLFLCFLHFKKRIKTLFKQKRIFY</sequence>
<feature type="transmembrane region" description="Helical" evidence="6">
    <location>
        <begin position="156"/>
        <end position="173"/>
    </location>
</feature>
<keyword evidence="8" id="KW-1185">Reference proteome</keyword>
<evidence type="ECO:0000313" key="7">
    <source>
        <dbReference type="EMBL" id="SEK77444.1"/>
    </source>
</evidence>
<evidence type="ECO:0000256" key="2">
    <source>
        <dbReference type="ARBA" id="ARBA00022475"/>
    </source>
</evidence>
<dbReference type="PANTHER" id="PTHR30250:SF11">
    <property type="entry name" value="O-ANTIGEN TRANSPORTER-RELATED"/>
    <property type="match status" value="1"/>
</dbReference>
<keyword evidence="3 6" id="KW-0812">Transmembrane</keyword>
<feature type="transmembrane region" description="Helical" evidence="6">
    <location>
        <begin position="324"/>
        <end position="346"/>
    </location>
</feature>
<keyword evidence="4 6" id="KW-1133">Transmembrane helix</keyword>
<gene>
    <name evidence="7" type="ORF">SAMN04487910_1085</name>
</gene>
<dbReference type="PANTHER" id="PTHR30250">
    <property type="entry name" value="PST FAMILY PREDICTED COLANIC ACID TRANSPORTER"/>
    <property type="match status" value="1"/>
</dbReference>
<dbReference type="GO" id="GO:0005886">
    <property type="term" value="C:plasma membrane"/>
    <property type="evidence" value="ECO:0007669"/>
    <property type="project" value="UniProtKB-SubCell"/>
</dbReference>
<organism evidence="7 8">
    <name type="scientific">Aquimarina amphilecti</name>
    <dbReference type="NCBI Taxonomy" id="1038014"/>
    <lineage>
        <taxon>Bacteria</taxon>
        <taxon>Pseudomonadati</taxon>
        <taxon>Bacteroidota</taxon>
        <taxon>Flavobacteriia</taxon>
        <taxon>Flavobacteriales</taxon>
        <taxon>Flavobacteriaceae</taxon>
        <taxon>Aquimarina</taxon>
    </lineage>
</organism>
<feature type="transmembrane region" description="Helical" evidence="6">
    <location>
        <begin position="443"/>
        <end position="464"/>
    </location>
</feature>
<dbReference type="STRING" id="1038014.SAMN04487910_1085"/>
<evidence type="ECO:0000256" key="5">
    <source>
        <dbReference type="ARBA" id="ARBA00023136"/>
    </source>
</evidence>
<protein>
    <submittedName>
        <fullName evidence="7">Membrane protein involved in the export of O-antigen and teichoic acid</fullName>
    </submittedName>
</protein>
<feature type="transmembrane region" description="Helical" evidence="6">
    <location>
        <begin position="118"/>
        <end position="135"/>
    </location>
</feature>
<evidence type="ECO:0000256" key="1">
    <source>
        <dbReference type="ARBA" id="ARBA00004651"/>
    </source>
</evidence>
<proteinExistence type="predicted"/>
<reference evidence="7 8" key="1">
    <citation type="submission" date="2016-10" db="EMBL/GenBank/DDBJ databases">
        <authorList>
            <person name="de Groot N.N."/>
        </authorList>
    </citation>
    <scope>NUCLEOTIDE SEQUENCE [LARGE SCALE GENOMIC DNA]</scope>
    <source>
        <strain evidence="7 8">DSM 25232</strain>
    </source>
</reference>
<feature type="transmembrane region" description="Helical" evidence="6">
    <location>
        <begin position="40"/>
        <end position="61"/>
    </location>
</feature>
<keyword evidence="2" id="KW-1003">Cell membrane</keyword>
<evidence type="ECO:0000313" key="8">
    <source>
        <dbReference type="Proteomes" id="UP000198521"/>
    </source>
</evidence>
<feature type="transmembrane region" description="Helical" evidence="6">
    <location>
        <begin position="82"/>
        <end position="103"/>
    </location>
</feature>
<dbReference type="Pfam" id="PF01943">
    <property type="entry name" value="Polysacc_synt"/>
    <property type="match status" value="1"/>
</dbReference>
<name>A0A1H7JSR8_AQUAM</name>
<feature type="transmembrane region" description="Helical" evidence="6">
    <location>
        <begin position="218"/>
        <end position="239"/>
    </location>
</feature>
<feature type="transmembrane region" description="Helical" evidence="6">
    <location>
        <begin position="384"/>
        <end position="406"/>
    </location>
</feature>
<feature type="transmembrane region" description="Helical" evidence="6">
    <location>
        <begin position="418"/>
        <end position="437"/>
    </location>
</feature>